<evidence type="ECO:0000313" key="2">
    <source>
        <dbReference type="EMBL" id="GAE24848.1"/>
    </source>
</evidence>
<dbReference type="Pfam" id="PF01814">
    <property type="entry name" value="Hemerythrin"/>
    <property type="match status" value="1"/>
</dbReference>
<reference evidence="2" key="1">
    <citation type="journal article" date="2014" name="Genome Announc.">
        <title>Draft Genome Sequences of Three Alkaliphilic Bacillus Strains, Bacillus wakoensis JCM 9140T, Bacillus akibai JCM 9157T, and Bacillus hemicellulosilyticus JCM 9152T.</title>
        <authorList>
            <person name="Yuki M."/>
            <person name="Oshima K."/>
            <person name="Suda W."/>
            <person name="Oshida Y."/>
            <person name="Kitamura K."/>
            <person name="Iida T."/>
            <person name="Hattori M."/>
            <person name="Ohkuma M."/>
        </authorList>
    </citation>
    <scope>NUCLEOTIDE SEQUENCE [LARGE SCALE GENOMIC DNA]</scope>
    <source>
        <strain evidence="2">JCM 9140</strain>
    </source>
</reference>
<dbReference type="InterPro" id="IPR012312">
    <property type="entry name" value="Hemerythrin-like"/>
</dbReference>
<evidence type="ECO:0000313" key="3">
    <source>
        <dbReference type="Proteomes" id="UP000018890"/>
    </source>
</evidence>
<dbReference type="EMBL" id="BAUT01000005">
    <property type="protein sequence ID" value="GAE24848.1"/>
    <property type="molecule type" value="Genomic_DNA"/>
</dbReference>
<dbReference type="GO" id="GO:0005886">
    <property type="term" value="C:plasma membrane"/>
    <property type="evidence" value="ECO:0007669"/>
    <property type="project" value="TreeGrafter"/>
</dbReference>
<dbReference type="OrthoDB" id="9792554at2"/>
<protein>
    <recommendedName>
        <fullName evidence="1">Hemerythrin-like domain-containing protein</fullName>
    </recommendedName>
</protein>
<sequence length="174" mass="19907">MSQLCGLAGNESITLCAPLQKLKGEHIPLRKQMENLYEMSISMEEEKDIGAMKEKLLLLRNGVINFVSHLDPHSEKEEGVLFPMVANYIGKDFGPIFVMEYEHDQAKANLKKFLERSAAVELDATITELPPIAQLYNEAYHILQGHFVKEEEILFPMAEKLLTIEEKHRLEKLL</sequence>
<dbReference type="PANTHER" id="PTHR39966:SF1">
    <property type="entry name" value="HEMERYTHRIN-LIKE DOMAIN-CONTAINING PROTEIN"/>
    <property type="match status" value="1"/>
</dbReference>
<keyword evidence="3" id="KW-1185">Reference proteome</keyword>
<dbReference type="Gene3D" id="1.20.120.520">
    <property type="entry name" value="nmb1532 protein domain like"/>
    <property type="match status" value="1"/>
</dbReference>
<dbReference type="RefSeq" id="WP_034742463.1">
    <property type="nucleotide sequence ID" value="NZ_BAUT01000005.1"/>
</dbReference>
<accession>W4PZD6</accession>
<gene>
    <name evidence="2" type="ORF">JCM9140_807</name>
</gene>
<evidence type="ECO:0000259" key="1">
    <source>
        <dbReference type="Pfam" id="PF01814"/>
    </source>
</evidence>
<feature type="domain" description="Hemerythrin-like" evidence="1">
    <location>
        <begin position="18"/>
        <end position="158"/>
    </location>
</feature>
<dbReference type="STRING" id="1236970.JCM9140_807"/>
<dbReference type="PANTHER" id="PTHR39966">
    <property type="entry name" value="BLL2471 PROTEIN-RELATED"/>
    <property type="match status" value="1"/>
</dbReference>
<dbReference type="Proteomes" id="UP000018890">
    <property type="component" value="Unassembled WGS sequence"/>
</dbReference>
<dbReference type="AlphaFoldDB" id="W4PZD6"/>
<organism evidence="2 3">
    <name type="scientific">Halalkalibacter wakoensis JCM 9140</name>
    <dbReference type="NCBI Taxonomy" id="1236970"/>
    <lineage>
        <taxon>Bacteria</taxon>
        <taxon>Bacillati</taxon>
        <taxon>Bacillota</taxon>
        <taxon>Bacilli</taxon>
        <taxon>Bacillales</taxon>
        <taxon>Bacillaceae</taxon>
        <taxon>Halalkalibacter</taxon>
    </lineage>
</organism>
<name>W4PZD6_9BACI</name>
<comment type="caution">
    <text evidence="2">The sequence shown here is derived from an EMBL/GenBank/DDBJ whole genome shotgun (WGS) entry which is preliminary data.</text>
</comment>
<proteinExistence type="predicted"/>